<dbReference type="PANTHER" id="PTHR33392:SF6">
    <property type="entry name" value="POLYISOPRENYL-TEICHOIC ACID--PEPTIDOGLYCAN TEICHOIC ACID TRANSFERASE TAGU"/>
    <property type="match status" value="1"/>
</dbReference>
<dbReference type="Gene3D" id="3.40.630.190">
    <property type="entry name" value="LCP protein"/>
    <property type="match status" value="1"/>
</dbReference>
<feature type="region of interest" description="Disordered" evidence="2">
    <location>
        <begin position="138"/>
        <end position="158"/>
    </location>
</feature>
<feature type="transmembrane region" description="Helical" evidence="3">
    <location>
        <begin position="12"/>
        <end position="30"/>
    </location>
</feature>
<dbReference type="InterPro" id="IPR050922">
    <property type="entry name" value="LytR/CpsA/Psr_CW_biosynth"/>
</dbReference>
<keyword evidence="3" id="KW-0812">Transmembrane</keyword>
<evidence type="ECO:0000256" key="2">
    <source>
        <dbReference type="SAM" id="MobiDB-lite"/>
    </source>
</evidence>
<dbReference type="STRING" id="1136941.ACH46_06885"/>
<organism evidence="6 7">
    <name type="scientific">Gordonia phthalatica</name>
    <dbReference type="NCBI Taxonomy" id="1136941"/>
    <lineage>
        <taxon>Bacteria</taxon>
        <taxon>Bacillati</taxon>
        <taxon>Actinomycetota</taxon>
        <taxon>Actinomycetes</taxon>
        <taxon>Mycobacteriales</taxon>
        <taxon>Gordoniaceae</taxon>
        <taxon>Gordonia</taxon>
    </lineage>
</organism>
<evidence type="ECO:0000313" key="6">
    <source>
        <dbReference type="EMBL" id="ALG86681.1"/>
    </source>
</evidence>
<dbReference type="EMBL" id="CP011853">
    <property type="protein sequence ID" value="ALG86681.1"/>
    <property type="molecule type" value="Genomic_DNA"/>
</dbReference>
<feature type="domain" description="LytR/CpsA/Psr regulator C-terminal" evidence="5">
    <location>
        <begin position="356"/>
        <end position="442"/>
    </location>
</feature>
<dbReference type="KEGG" id="goq:ACH46_06885"/>
<protein>
    <submittedName>
        <fullName evidence="6">Transcriptional regulator</fullName>
    </submittedName>
</protein>
<dbReference type="Proteomes" id="UP000063789">
    <property type="component" value="Chromosome"/>
</dbReference>
<proteinExistence type="inferred from homology"/>
<reference evidence="6 7" key="2">
    <citation type="journal article" date="2017" name="Int. J. Syst. Evol. Microbiol.">
        <title>Gordonia phthalatica sp. nov., a di-n-butyl phthalate-degrading bacterium isolated from activated sludge.</title>
        <authorList>
            <person name="Jin D."/>
            <person name="Kong X."/>
            <person name="Jia M."/>
            <person name="Yu X."/>
            <person name="Wang X."/>
            <person name="Zhuang X."/>
            <person name="Deng Y."/>
            <person name="Bai Z."/>
        </authorList>
    </citation>
    <scope>NUCLEOTIDE SEQUENCE [LARGE SCALE GENOMIC DNA]</scope>
    <source>
        <strain evidence="6 7">QH-11</strain>
    </source>
</reference>
<sequence length="485" mass="51501">MAGVAPKNIGRTLIALLAVMVLVVTGLGWVKVRSLNDSVTLLSDLGLGGGDDGAVDILLVGTDSRVDANGNPLSEEELKWLRVGGDITTSTDTIVLVRIPNDGSKATAISIPRDTYVDVPGLGMSKINAAYGTTREGVRKREVEAGTSEEQAEKDGTKAGRQALIESVANLTGITVDHYAEVGLLGFALLTDAVDGVEVCLKNAVREPFSGARFRAGRQTLMGPQALSFVRQRHDLPRGDLDRITRQQVYMASLAQKILSTQTLTNTSKLQELQDAVSRSVVLDDGWDIISFAEKLKDLTGGNVKFTTIPIENDQAWSDDGTQSVLAVDTKAVHQFVAQQLGTGEKAADDNPRSEYKVDVVNAGTVDGLAGNVMRLLNGLGYQEGATSSKPMNEFDSLIFAKSKDSDGAKQLLKDLKAGPIEIREDSSLPDNTLRLVLTNTYNYGLGAISNTTEQGGESTSSSAPKSKPAAPVIKADTDGPVCVN</sequence>
<dbReference type="PANTHER" id="PTHR33392">
    <property type="entry name" value="POLYISOPRENYL-TEICHOIC ACID--PEPTIDOGLYCAN TEICHOIC ACID TRANSFERASE TAGU"/>
    <property type="match status" value="1"/>
</dbReference>
<dbReference type="Gene3D" id="3.30.70.2390">
    <property type="match status" value="1"/>
</dbReference>
<dbReference type="AlphaFoldDB" id="A0A0N9NDZ4"/>
<keyword evidence="3" id="KW-0472">Membrane</keyword>
<feature type="domain" description="Cell envelope-related transcriptional attenuator" evidence="4">
    <location>
        <begin position="91"/>
        <end position="259"/>
    </location>
</feature>
<evidence type="ECO:0000259" key="5">
    <source>
        <dbReference type="Pfam" id="PF13399"/>
    </source>
</evidence>
<gene>
    <name evidence="6" type="ORF">ACH46_06885</name>
</gene>
<keyword evidence="7" id="KW-1185">Reference proteome</keyword>
<evidence type="ECO:0000256" key="1">
    <source>
        <dbReference type="ARBA" id="ARBA00006068"/>
    </source>
</evidence>
<dbReference type="NCBIfam" id="TIGR00350">
    <property type="entry name" value="lytR_cpsA_psr"/>
    <property type="match status" value="1"/>
</dbReference>
<name>A0A0N9NDZ4_9ACTN</name>
<feature type="region of interest" description="Disordered" evidence="2">
    <location>
        <begin position="453"/>
        <end position="485"/>
    </location>
</feature>
<dbReference type="InterPro" id="IPR004474">
    <property type="entry name" value="LytR_CpsA_psr"/>
</dbReference>
<comment type="similarity">
    <text evidence="1">Belongs to the LytR/CpsA/Psr (LCP) family.</text>
</comment>
<evidence type="ECO:0000259" key="4">
    <source>
        <dbReference type="Pfam" id="PF03816"/>
    </source>
</evidence>
<dbReference type="Pfam" id="PF13399">
    <property type="entry name" value="LytR_C"/>
    <property type="match status" value="1"/>
</dbReference>
<evidence type="ECO:0000256" key="3">
    <source>
        <dbReference type="SAM" id="Phobius"/>
    </source>
</evidence>
<feature type="compositionally biased region" description="Low complexity" evidence="2">
    <location>
        <begin position="453"/>
        <end position="472"/>
    </location>
</feature>
<reference evidence="7" key="1">
    <citation type="submission" date="2015-06" db="EMBL/GenBank/DDBJ databases">
        <title>Complete genome sequence and metabolic analysis of phthalate degradation pathway in Gordonia sp. QH-11.</title>
        <authorList>
            <person name="Jin D."/>
            <person name="Kong X."/>
            <person name="Bai Z."/>
        </authorList>
    </citation>
    <scope>NUCLEOTIDE SEQUENCE [LARGE SCALE GENOMIC DNA]</scope>
    <source>
        <strain evidence="7">QH-11</strain>
    </source>
</reference>
<dbReference type="PATRIC" id="fig|1136941.3.peg.1412"/>
<dbReference type="InterPro" id="IPR027381">
    <property type="entry name" value="LytR/CpsA/Psr_C"/>
</dbReference>
<dbReference type="Pfam" id="PF03816">
    <property type="entry name" value="LytR_cpsA_psr"/>
    <property type="match status" value="1"/>
</dbReference>
<keyword evidence="3" id="KW-1133">Transmembrane helix</keyword>
<evidence type="ECO:0000313" key="7">
    <source>
        <dbReference type="Proteomes" id="UP000063789"/>
    </source>
</evidence>
<accession>A0A0N9NDZ4</accession>